<organism evidence="12 13">
    <name type="scientific">Zingiber officinale</name>
    <name type="common">Ginger</name>
    <name type="synonym">Amomum zingiber</name>
    <dbReference type="NCBI Taxonomy" id="94328"/>
    <lineage>
        <taxon>Eukaryota</taxon>
        <taxon>Viridiplantae</taxon>
        <taxon>Streptophyta</taxon>
        <taxon>Embryophyta</taxon>
        <taxon>Tracheophyta</taxon>
        <taxon>Spermatophyta</taxon>
        <taxon>Magnoliopsida</taxon>
        <taxon>Liliopsida</taxon>
        <taxon>Zingiberales</taxon>
        <taxon>Zingiberaceae</taxon>
        <taxon>Zingiber</taxon>
    </lineage>
</organism>
<sequence length="287" mass="30963">MVGDRGMDSGRNPARSRRIVAAIRLNRDQNSITVRPCPVHGQIAIGIRSKTMDGFARTASFRSSTSFPSSAAMRGRERGSRRCTVSFVVKRVACAVFICVFAIVGSLVGAITGALIGLATESGLLRGAGIGAISGAVFSIEAVESSLYLWRSRESGIWSVLYVFDIICSLFSGRIVREKVGPAMQNAVQSQISAIDLPSVEPSDLFATDSMTGGLSMDSVTRLPKIKITAANIEAAGDKFCCSVCLQDFETDETVRCLPHCQHLFHLPCIDSWLIRHGSCPLCRRDI</sequence>
<dbReference type="Proteomes" id="UP000734854">
    <property type="component" value="Unassembled WGS sequence"/>
</dbReference>
<evidence type="ECO:0000256" key="5">
    <source>
        <dbReference type="ARBA" id="ARBA00022833"/>
    </source>
</evidence>
<keyword evidence="4 9" id="KW-0863">Zinc-finger</keyword>
<dbReference type="PANTHER" id="PTHR46151">
    <property type="entry name" value="NEP1-INTERACTING PROTEIN-LIKE 2"/>
    <property type="match status" value="1"/>
</dbReference>
<evidence type="ECO:0000256" key="1">
    <source>
        <dbReference type="ARBA" id="ARBA00004141"/>
    </source>
</evidence>
<dbReference type="Gene3D" id="3.30.40.10">
    <property type="entry name" value="Zinc/RING finger domain, C3HC4 (zinc finger)"/>
    <property type="match status" value="1"/>
</dbReference>
<feature type="transmembrane region" description="Helical" evidence="10">
    <location>
        <begin position="155"/>
        <end position="176"/>
    </location>
</feature>
<comment type="caution">
    <text evidence="12">The sequence shown here is derived from an EMBL/GenBank/DDBJ whole genome shotgun (WGS) entry which is preliminary data.</text>
</comment>
<keyword evidence="5" id="KW-0862">Zinc</keyword>
<dbReference type="PANTHER" id="PTHR46151:SF7">
    <property type="entry name" value="NEP1-INTERACTING PROTEIN 1"/>
    <property type="match status" value="1"/>
</dbReference>
<evidence type="ECO:0000256" key="2">
    <source>
        <dbReference type="ARBA" id="ARBA00022692"/>
    </source>
</evidence>
<dbReference type="SUPFAM" id="SSF57850">
    <property type="entry name" value="RING/U-box"/>
    <property type="match status" value="1"/>
</dbReference>
<evidence type="ECO:0000256" key="6">
    <source>
        <dbReference type="ARBA" id="ARBA00022989"/>
    </source>
</evidence>
<dbReference type="InterPro" id="IPR013083">
    <property type="entry name" value="Znf_RING/FYVE/PHD"/>
</dbReference>
<evidence type="ECO:0000256" key="10">
    <source>
        <dbReference type="SAM" id="Phobius"/>
    </source>
</evidence>
<evidence type="ECO:0000313" key="13">
    <source>
        <dbReference type="Proteomes" id="UP000734854"/>
    </source>
</evidence>
<proteinExistence type="inferred from homology"/>
<comment type="similarity">
    <text evidence="8">Belongs to the RING-type zinc finger family. NIP subfamily.</text>
</comment>
<keyword evidence="6 10" id="KW-1133">Transmembrane helix</keyword>
<dbReference type="InterPro" id="IPR001841">
    <property type="entry name" value="Znf_RING"/>
</dbReference>
<name>A0A8J5H3N2_ZINOF</name>
<feature type="domain" description="RING-type" evidence="11">
    <location>
        <begin position="242"/>
        <end position="284"/>
    </location>
</feature>
<accession>A0A8J5H3N2</accession>
<evidence type="ECO:0000256" key="9">
    <source>
        <dbReference type="PROSITE-ProRule" id="PRU00175"/>
    </source>
</evidence>
<comment type="subcellular location">
    <subcellularLocation>
        <location evidence="1">Membrane</location>
        <topology evidence="1">Multi-pass membrane protein</topology>
    </subcellularLocation>
</comment>
<dbReference type="SMART" id="SM00184">
    <property type="entry name" value="RING"/>
    <property type="match status" value="1"/>
</dbReference>
<evidence type="ECO:0000256" key="8">
    <source>
        <dbReference type="ARBA" id="ARBA00061072"/>
    </source>
</evidence>
<evidence type="ECO:0000256" key="4">
    <source>
        <dbReference type="ARBA" id="ARBA00022771"/>
    </source>
</evidence>
<evidence type="ECO:0000256" key="3">
    <source>
        <dbReference type="ARBA" id="ARBA00022723"/>
    </source>
</evidence>
<dbReference type="FunFam" id="3.30.40.10:FF:000505">
    <property type="entry name" value="NEP1-interacting protein-like 1"/>
    <property type="match status" value="1"/>
</dbReference>
<dbReference type="CDD" id="cd23119">
    <property type="entry name" value="RING-H2_NIPL1-like"/>
    <property type="match status" value="1"/>
</dbReference>
<dbReference type="PROSITE" id="PS50089">
    <property type="entry name" value="ZF_RING_2"/>
    <property type="match status" value="1"/>
</dbReference>
<keyword evidence="13" id="KW-1185">Reference proteome</keyword>
<reference evidence="12 13" key="1">
    <citation type="submission" date="2020-08" db="EMBL/GenBank/DDBJ databases">
        <title>Plant Genome Project.</title>
        <authorList>
            <person name="Zhang R.-G."/>
        </authorList>
    </citation>
    <scope>NUCLEOTIDE SEQUENCE [LARGE SCALE GENOMIC DNA]</scope>
    <source>
        <tissue evidence="12">Rhizome</tissue>
    </source>
</reference>
<keyword evidence="7 10" id="KW-0472">Membrane</keyword>
<evidence type="ECO:0000259" key="11">
    <source>
        <dbReference type="PROSITE" id="PS50089"/>
    </source>
</evidence>
<evidence type="ECO:0000313" key="12">
    <source>
        <dbReference type="EMBL" id="KAG6519463.1"/>
    </source>
</evidence>
<protein>
    <recommendedName>
        <fullName evidence="11">RING-type domain-containing protein</fullName>
    </recommendedName>
</protein>
<gene>
    <name evidence="12" type="ORF">ZIOFF_022957</name>
</gene>
<feature type="transmembrane region" description="Helical" evidence="10">
    <location>
        <begin position="92"/>
        <end position="118"/>
    </location>
</feature>
<keyword evidence="2 10" id="KW-0812">Transmembrane</keyword>
<dbReference type="GO" id="GO:0016020">
    <property type="term" value="C:membrane"/>
    <property type="evidence" value="ECO:0007669"/>
    <property type="project" value="UniProtKB-SubCell"/>
</dbReference>
<dbReference type="Pfam" id="PF13639">
    <property type="entry name" value="zf-RING_2"/>
    <property type="match status" value="1"/>
</dbReference>
<dbReference type="EMBL" id="JACMSC010000006">
    <property type="protein sequence ID" value="KAG6519463.1"/>
    <property type="molecule type" value="Genomic_DNA"/>
</dbReference>
<keyword evidence="3" id="KW-0479">Metal-binding</keyword>
<feature type="transmembrane region" description="Helical" evidence="10">
    <location>
        <begin position="124"/>
        <end position="143"/>
    </location>
</feature>
<dbReference type="AlphaFoldDB" id="A0A8J5H3N2"/>
<dbReference type="GO" id="GO:0008270">
    <property type="term" value="F:zinc ion binding"/>
    <property type="evidence" value="ECO:0007669"/>
    <property type="project" value="UniProtKB-KW"/>
</dbReference>
<evidence type="ECO:0000256" key="7">
    <source>
        <dbReference type="ARBA" id="ARBA00023136"/>
    </source>
</evidence>